<accession>A0A3N4JI43</accession>
<dbReference type="OrthoDB" id="420076at2759"/>
<dbReference type="InterPro" id="IPR036457">
    <property type="entry name" value="PPM-type-like_dom_sf"/>
</dbReference>
<dbReference type="PANTHER" id="PTHR13832">
    <property type="entry name" value="PROTEIN PHOSPHATASE 2C"/>
    <property type="match status" value="1"/>
</dbReference>
<dbReference type="STRING" id="1336337.A0A3N4JI43"/>
<dbReference type="GO" id="GO:0004741">
    <property type="term" value="F:[pyruvate dehydrogenase (acetyl-transferring)]-phosphatase activity"/>
    <property type="evidence" value="ECO:0007669"/>
    <property type="project" value="TreeGrafter"/>
</dbReference>
<dbReference type="PROSITE" id="PS51746">
    <property type="entry name" value="PPM_2"/>
    <property type="match status" value="1"/>
</dbReference>
<evidence type="ECO:0000313" key="3">
    <source>
        <dbReference type="EMBL" id="RPA97935.1"/>
    </source>
</evidence>
<name>A0A3N4JI43_9PEZI</name>
<feature type="signal peptide" evidence="1">
    <location>
        <begin position="1"/>
        <end position="21"/>
    </location>
</feature>
<feature type="domain" description="PPM-type phosphatase" evidence="2">
    <location>
        <begin position="125"/>
        <end position="525"/>
    </location>
</feature>
<dbReference type="PANTHER" id="PTHR13832:SF792">
    <property type="entry name" value="GM14286P"/>
    <property type="match status" value="1"/>
</dbReference>
<feature type="chain" id="PRO_5018010812" evidence="1">
    <location>
        <begin position="22"/>
        <end position="554"/>
    </location>
</feature>
<dbReference type="Proteomes" id="UP000276215">
    <property type="component" value="Unassembled WGS sequence"/>
</dbReference>
<evidence type="ECO:0000259" key="2">
    <source>
        <dbReference type="PROSITE" id="PS51746"/>
    </source>
</evidence>
<dbReference type="Pfam" id="PF00481">
    <property type="entry name" value="PP2C"/>
    <property type="match status" value="1"/>
</dbReference>
<evidence type="ECO:0000256" key="1">
    <source>
        <dbReference type="SAM" id="SignalP"/>
    </source>
</evidence>
<proteinExistence type="predicted"/>
<organism evidence="3 4">
    <name type="scientific">Choiromyces venosus 120613-1</name>
    <dbReference type="NCBI Taxonomy" id="1336337"/>
    <lineage>
        <taxon>Eukaryota</taxon>
        <taxon>Fungi</taxon>
        <taxon>Dikarya</taxon>
        <taxon>Ascomycota</taxon>
        <taxon>Pezizomycotina</taxon>
        <taxon>Pezizomycetes</taxon>
        <taxon>Pezizales</taxon>
        <taxon>Tuberaceae</taxon>
        <taxon>Choiromyces</taxon>
    </lineage>
</organism>
<keyword evidence="1" id="KW-0732">Signal</keyword>
<dbReference type="GO" id="GO:0005739">
    <property type="term" value="C:mitochondrion"/>
    <property type="evidence" value="ECO:0007669"/>
    <property type="project" value="TreeGrafter"/>
</dbReference>
<dbReference type="SUPFAM" id="SSF81606">
    <property type="entry name" value="PP2C-like"/>
    <property type="match status" value="1"/>
</dbReference>
<protein>
    <submittedName>
        <fullName evidence="3">Protein serine/threonine phosphatase 2C</fullName>
    </submittedName>
</protein>
<dbReference type="EMBL" id="ML120400">
    <property type="protein sequence ID" value="RPA97935.1"/>
    <property type="molecule type" value="Genomic_DNA"/>
</dbReference>
<dbReference type="InterPro" id="IPR015655">
    <property type="entry name" value="PP2C"/>
</dbReference>
<dbReference type="SMART" id="SM00332">
    <property type="entry name" value="PP2Cc"/>
    <property type="match status" value="1"/>
</dbReference>
<dbReference type="Gene3D" id="3.60.40.10">
    <property type="entry name" value="PPM-type phosphatase domain"/>
    <property type="match status" value="1"/>
</dbReference>
<dbReference type="AlphaFoldDB" id="A0A3N4JI43"/>
<keyword evidence="4" id="KW-1185">Reference proteome</keyword>
<reference evidence="3 4" key="1">
    <citation type="journal article" date="2018" name="Nat. Ecol. Evol.">
        <title>Pezizomycetes genomes reveal the molecular basis of ectomycorrhizal truffle lifestyle.</title>
        <authorList>
            <person name="Murat C."/>
            <person name="Payen T."/>
            <person name="Noel B."/>
            <person name="Kuo A."/>
            <person name="Morin E."/>
            <person name="Chen J."/>
            <person name="Kohler A."/>
            <person name="Krizsan K."/>
            <person name="Balestrini R."/>
            <person name="Da Silva C."/>
            <person name="Montanini B."/>
            <person name="Hainaut M."/>
            <person name="Levati E."/>
            <person name="Barry K.W."/>
            <person name="Belfiori B."/>
            <person name="Cichocki N."/>
            <person name="Clum A."/>
            <person name="Dockter R.B."/>
            <person name="Fauchery L."/>
            <person name="Guy J."/>
            <person name="Iotti M."/>
            <person name="Le Tacon F."/>
            <person name="Lindquist E.A."/>
            <person name="Lipzen A."/>
            <person name="Malagnac F."/>
            <person name="Mello A."/>
            <person name="Molinier V."/>
            <person name="Miyauchi S."/>
            <person name="Poulain J."/>
            <person name="Riccioni C."/>
            <person name="Rubini A."/>
            <person name="Sitrit Y."/>
            <person name="Splivallo R."/>
            <person name="Traeger S."/>
            <person name="Wang M."/>
            <person name="Zifcakova L."/>
            <person name="Wipf D."/>
            <person name="Zambonelli A."/>
            <person name="Paolocci F."/>
            <person name="Nowrousian M."/>
            <person name="Ottonello S."/>
            <person name="Baldrian P."/>
            <person name="Spatafora J.W."/>
            <person name="Henrissat B."/>
            <person name="Nagy L.G."/>
            <person name="Aury J.M."/>
            <person name="Wincker P."/>
            <person name="Grigoriev I.V."/>
            <person name="Bonfante P."/>
            <person name="Martin F.M."/>
        </authorList>
    </citation>
    <scope>NUCLEOTIDE SEQUENCE [LARGE SCALE GENOMIC DNA]</scope>
    <source>
        <strain evidence="3 4">120613-1</strain>
    </source>
</reference>
<dbReference type="InterPro" id="IPR001932">
    <property type="entry name" value="PPM-type_phosphatase-like_dom"/>
</dbReference>
<gene>
    <name evidence="3" type="ORF">L873DRAFT_1828796</name>
</gene>
<evidence type="ECO:0000313" key="4">
    <source>
        <dbReference type="Proteomes" id="UP000276215"/>
    </source>
</evidence>
<dbReference type="CDD" id="cd00143">
    <property type="entry name" value="PP2Cc"/>
    <property type="match status" value="1"/>
</dbReference>
<sequence length="554" mass="60505">MNTKKLSLALLSGLVLTGAWYYKDTLLGTSETGFPIAGESSSTPSTTTTAIKPGATEGPRKVVAVDNESVYTGTLSAGPGGRVSKEVENNNGEKVVEMLTPEQASSKLRRNEESYFVGRGKGVWRYDVVQISSNDPIEDDHAEKIIEVPPTVVPAEEGQESGPSDWMFWGVFDGHSGWTTSAKLRQVLITFVAREISNTYKAAVADPTTKIPSPESIDEAIKKGFLQLDHEIIHESVERVFKNPSKLVAAETLAPALSGSCALLAFYESRSKLLRVAVTGDSRAVLGRRGSSGKWTATPLSEDQTGSNEFEAARLRKEHPGEEHVVRNGRVLGGLEPSRAFGDAFYKWSSDTQWEIKKQFFGRTPTALLKTPPYVTAEPVITTTRIEPEKGDFLVMATDGLWEMLTNEEVIGLVGKWLDDQKAASKQGKPWFGGWFSGGKDQGMLPVETATSDATGQPQPIRIRQWGVTAKDSERFVCEDRNAATHLVRNALGGKNQDMLCALLTLPSPYSRRYRDDLTVEVIFFGDSTENNGQVTINKDATATVKNDAPQAKL</sequence>